<evidence type="ECO:0000313" key="11">
    <source>
        <dbReference type="EMBL" id="KAK7042011.1"/>
    </source>
</evidence>
<dbReference type="PROSITE" id="PS51695">
    <property type="entry name" value="SEDOLISIN"/>
    <property type="match status" value="1"/>
</dbReference>
<dbReference type="GO" id="GO:0005576">
    <property type="term" value="C:extracellular region"/>
    <property type="evidence" value="ECO:0007669"/>
    <property type="project" value="UniProtKB-SubCell"/>
</dbReference>
<dbReference type="InterPro" id="IPR030400">
    <property type="entry name" value="Sedolisin_dom"/>
</dbReference>
<dbReference type="SUPFAM" id="SSF54897">
    <property type="entry name" value="Protease propeptides/inhibitors"/>
    <property type="match status" value="1"/>
</dbReference>
<dbReference type="GO" id="GO:0046872">
    <property type="term" value="F:metal ion binding"/>
    <property type="evidence" value="ECO:0007669"/>
    <property type="project" value="UniProtKB-UniRule"/>
</dbReference>
<keyword evidence="9" id="KW-0732">Signal</keyword>
<dbReference type="GO" id="GO:0008240">
    <property type="term" value="F:tripeptidyl-peptidase activity"/>
    <property type="evidence" value="ECO:0007669"/>
    <property type="project" value="TreeGrafter"/>
</dbReference>
<evidence type="ECO:0000256" key="5">
    <source>
        <dbReference type="ARBA" id="ARBA00022825"/>
    </source>
</evidence>
<dbReference type="SUPFAM" id="SSF52743">
    <property type="entry name" value="Subtilisin-like"/>
    <property type="match status" value="1"/>
</dbReference>
<evidence type="ECO:0000256" key="7">
    <source>
        <dbReference type="ARBA" id="ARBA00023145"/>
    </source>
</evidence>
<dbReference type="CDD" id="cd11377">
    <property type="entry name" value="Pro-peptidase_S53"/>
    <property type="match status" value="1"/>
</dbReference>
<dbReference type="Pfam" id="PF09286">
    <property type="entry name" value="Pro-kuma_activ"/>
    <property type="match status" value="1"/>
</dbReference>
<feature type="binding site" evidence="8">
    <location>
        <position position="557"/>
    </location>
    <ligand>
        <name>Ca(2+)</name>
        <dbReference type="ChEBI" id="CHEBI:29108"/>
    </ligand>
</feature>
<keyword evidence="4" id="KW-0378">Hydrolase</keyword>
<reference evidence="11 12" key="1">
    <citation type="journal article" date="2024" name="J Genomics">
        <title>Draft genome sequencing and assembly of Favolaschia claudopus CIRM-BRFM 2984 isolated from oak limbs.</title>
        <authorList>
            <person name="Navarro D."/>
            <person name="Drula E."/>
            <person name="Chaduli D."/>
            <person name="Cazenave R."/>
            <person name="Ahrendt S."/>
            <person name="Wang J."/>
            <person name="Lipzen A."/>
            <person name="Daum C."/>
            <person name="Barry K."/>
            <person name="Grigoriev I.V."/>
            <person name="Favel A."/>
            <person name="Rosso M.N."/>
            <person name="Martin F."/>
        </authorList>
    </citation>
    <scope>NUCLEOTIDE SEQUENCE [LARGE SCALE GENOMIC DNA]</scope>
    <source>
        <strain evidence="11 12">CIRM-BRFM 2984</strain>
    </source>
</reference>
<evidence type="ECO:0000259" key="10">
    <source>
        <dbReference type="PROSITE" id="PS51695"/>
    </source>
</evidence>
<keyword evidence="12" id="KW-1185">Reference proteome</keyword>
<comment type="subcellular location">
    <subcellularLocation>
        <location evidence="1">Secreted</location>
        <location evidence="1">Extracellular space</location>
    </subcellularLocation>
</comment>
<feature type="binding site" evidence="8">
    <location>
        <position position="559"/>
    </location>
    <ligand>
        <name>Ca(2+)</name>
        <dbReference type="ChEBI" id="CHEBI:29108"/>
    </ligand>
</feature>
<feature type="binding site" evidence="8">
    <location>
        <position position="538"/>
    </location>
    <ligand>
        <name>Ca(2+)</name>
        <dbReference type="ChEBI" id="CHEBI:29108"/>
    </ligand>
</feature>
<evidence type="ECO:0000256" key="4">
    <source>
        <dbReference type="ARBA" id="ARBA00022801"/>
    </source>
</evidence>
<keyword evidence="7" id="KW-0865">Zymogen</keyword>
<dbReference type="PANTHER" id="PTHR14218">
    <property type="entry name" value="PROTEASE S8 TRIPEPTIDYL PEPTIDASE I CLN2"/>
    <property type="match status" value="1"/>
</dbReference>
<protein>
    <submittedName>
        <fullName evidence="11">Family S53 protease-like protein</fullName>
    </submittedName>
</protein>
<dbReference type="EMBL" id="JAWWNJ010000013">
    <property type="protein sequence ID" value="KAK7042011.1"/>
    <property type="molecule type" value="Genomic_DNA"/>
</dbReference>
<comment type="caution">
    <text evidence="8">Lacks conserved residue(s) required for the propagation of feature annotation.</text>
</comment>
<keyword evidence="3 8" id="KW-0479">Metal-binding</keyword>
<dbReference type="InterPro" id="IPR050819">
    <property type="entry name" value="Tripeptidyl-peptidase_I"/>
</dbReference>
<keyword evidence="5" id="KW-0720">Serine protease</keyword>
<evidence type="ECO:0000256" key="2">
    <source>
        <dbReference type="ARBA" id="ARBA00022670"/>
    </source>
</evidence>
<gene>
    <name evidence="11" type="ORF">R3P38DRAFT_2888105</name>
</gene>
<dbReference type="SMART" id="SM00944">
    <property type="entry name" value="Pro-kuma_activ"/>
    <property type="match status" value="1"/>
</dbReference>
<dbReference type="GO" id="GO:0006508">
    <property type="term" value="P:proteolysis"/>
    <property type="evidence" value="ECO:0007669"/>
    <property type="project" value="UniProtKB-KW"/>
</dbReference>
<dbReference type="CDD" id="cd04056">
    <property type="entry name" value="Peptidases_S53"/>
    <property type="match status" value="1"/>
</dbReference>
<dbReference type="InterPro" id="IPR015366">
    <property type="entry name" value="S53_propep"/>
</dbReference>
<evidence type="ECO:0000256" key="9">
    <source>
        <dbReference type="SAM" id="SignalP"/>
    </source>
</evidence>
<evidence type="ECO:0000313" key="12">
    <source>
        <dbReference type="Proteomes" id="UP001362999"/>
    </source>
</evidence>
<proteinExistence type="predicted"/>
<feature type="chain" id="PRO_5043575460" evidence="9">
    <location>
        <begin position="21"/>
        <end position="582"/>
    </location>
</feature>
<sequence>MAPIRSSIFFAFVAVAVASAASPTMIVHESRAQPAHGFIRTGPAPDEQQLKLRIALKSSNIPGLESEVMAVSDPTSSRYGQHLTPKQVADYVRPTAESVSAVTSWLKANNISATSVTPAGNILQFQIPVSQANSLLNAEFSVFEHQDDSNNETSIRTLQYSVPADLSAHISYLQPTTSFSTPRVTPQLTAISTHRSNKRLNLDPSCADMGTPACLQAAYGIPSTPATQKSNILGVSGFFDESAKVEDTKDFLTKYRPEIANNTFEVTLLDDARDDQLIGGYIDVQYAMALATDVPLTYIGVGFQNPDGMEGFLDQVNTIINMTAETRPTVLSTSAYFNEDDYTLPMAQGLCEGYLQLSALGISTLFSSGRFGVAGASVICKDDGNGGLVFAPSGPSGCPWVTSVGTTQLVLDNYTPDNFSEIGSPVSAGGFSNYFPIPEYQKQDVVNYLATSVDGSYKGLFNATGRGFPDVSAAGLPFETFINGFLAIFTDNQPPASTPVFAAVIALLNDELIANGKSPLGFLNPFLYSADGRAALNDITEGKNPGCGTSGFNATVGWDPVTGLGSPNYSKLRKAVGLPDKA</sequence>
<dbReference type="InterPro" id="IPR036852">
    <property type="entry name" value="Peptidase_S8/S53_dom_sf"/>
</dbReference>
<organism evidence="11 12">
    <name type="scientific">Favolaschia claudopus</name>
    <dbReference type="NCBI Taxonomy" id="2862362"/>
    <lineage>
        <taxon>Eukaryota</taxon>
        <taxon>Fungi</taxon>
        <taxon>Dikarya</taxon>
        <taxon>Basidiomycota</taxon>
        <taxon>Agaricomycotina</taxon>
        <taxon>Agaricomycetes</taxon>
        <taxon>Agaricomycetidae</taxon>
        <taxon>Agaricales</taxon>
        <taxon>Marasmiineae</taxon>
        <taxon>Mycenaceae</taxon>
        <taxon>Favolaschia</taxon>
    </lineage>
</organism>
<comment type="caution">
    <text evidence="11">The sequence shown here is derived from an EMBL/GenBank/DDBJ whole genome shotgun (WGS) entry which is preliminary data.</text>
</comment>
<evidence type="ECO:0000256" key="3">
    <source>
        <dbReference type="ARBA" id="ARBA00022723"/>
    </source>
</evidence>
<dbReference type="AlphaFoldDB" id="A0AAW0CT52"/>
<dbReference type="Proteomes" id="UP001362999">
    <property type="component" value="Unassembled WGS sequence"/>
</dbReference>
<feature type="signal peptide" evidence="9">
    <location>
        <begin position="1"/>
        <end position="20"/>
    </location>
</feature>
<dbReference type="GO" id="GO:0004252">
    <property type="term" value="F:serine-type endopeptidase activity"/>
    <property type="evidence" value="ECO:0007669"/>
    <property type="project" value="InterPro"/>
</dbReference>
<dbReference type="PANTHER" id="PTHR14218:SF15">
    <property type="entry name" value="TRIPEPTIDYL-PEPTIDASE 1"/>
    <property type="match status" value="1"/>
</dbReference>
<keyword evidence="2 11" id="KW-0645">Protease</keyword>
<comment type="cofactor">
    <cofactor evidence="8">
        <name>Ca(2+)</name>
        <dbReference type="ChEBI" id="CHEBI:29108"/>
    </cofactor>
    <text evidence="8">Binds 1 Ca(2+) ion per subunit.</text>
</comment>
<keyword evidence="6 8" id="KW-0106">Calcium</keyword>
<dbReference type="Gene3D" id="3.40.50.200">
    <property type="entry name" value="Peptidase S8/S53 domain"/>
    <property type="match status" value="1"/>
</dbReference>
<feature type="binding site" evidence="8">
    <location>
        <position position="539"/>
    </location>
    <ligand>
        <name>Ca(2+)</name>
        <dbReference type="ChEBI" id="CHEBI:29108"/>
    </ligand>
</feature>
<evidence type="ECO:0000256" key="1">
    <source>
        <dbReference type="ARBA" id="ARBA00004239"/>
    </source>
</evidence>
<accession>A0AAW0CT52</accession>
<evidence type="ECO:0000256" key="6">
    <source>
        <dbReference type="ARBA" id="ARBA00022837"/>
    </source>
</evidence>
<evidence type="ECO:0000256" key="8">
    <source>
        <dbReference type="PROSITE-ProRule" id="PRU01032"/>
    </source>
</evidence>
<feature type="domain" description="Peptidase S53" evidence="10">
    <location>
        <begin position="209"/>
        <end position="579"/>
    </location>
</feature>
<name>A0AAW0CT52_9AGAR</name>